<dbReference type="InterPro" id="IPR014543">
    <property type="entry name" value="UCP028291"/>
</dbReference>
<evidence type="ECO:0000313" key="1">
    <source>
        <dbReference type="EMBL" id="TWJ15220.1"/>
    </source>
</evidence>
<dbReference type="Gene3D" id="3.30.310.50">
    <property type="entry name" value="Alpha-D-phosphohexomutase, C-terminal domain"/>
    <property type="match status" value="1"/>
</dbReference>
<evidence type="ECO:0008006" key="3">
    <source>
        <dbReference type="Google" id="ProtNLM"/>
    </source>
</evidence>
<dbReference type="Pfam" id="PF09981">
    <property type="entry name" value="DUF2218"/>
    <property type="match status" value="1"/>
</dbReference>
<protein>
    <recommendedName>
        <fullName evidence="3">DUF2218 domain-containing protein</fullName>
    </recommendedName>
</protein>
<reference evidence="1 2" key="1">
    <citation type="journal article" date="2013" name="Stand. Genomic Sci.">
        <title>Genomic Encyclopedia of Type Strains, Phase I: The one thousand microbial genomes (KMG-I) project.</title>
        <authorList>
            <person name="Kyrpides N.C."/>
            <person name="Woyke T."/>
            <person name="Eisen J.A."/>
            <person name="Garrity G."/>
            <person name="Lilburn T.G."/>
            <person name="Beck B.J."/>
            <person name="Whitman W.B."/>
            <person name="Hugenholtz P."/>
            <person name="Klenk H.P."/>
        </authorList>
    </citation>
    <scope>NUCLEOTIDE SEQUENCE [LARGE SCALE GENOMIC DNA]</scope>
    <source>
        <strain evidence="1 2">DSM 45044</strain>
    </source>
</reference>
<dbReference type="PIRSF" id="PIRSF028291">
    <property type="entry name" value="UCP028291"/>
    <property type="match status" value="1"/>
</dbReference>
<gene>
    <name evidence="1" type="ORF">LX16_0920</name>
</gene>
<sequence>MPTSTAAVATDRGGRYIKQLCSHFSKKAESVYDESSGHTVFEFGEARMTATDTELRLEVSAADEPLLGRVEYVVADHLERFAARDGLTVEWRRDT</sequence>
<proteinExistence type="predicted"/>
<comment type="caution">
    <text evidence="1">The sequence shown here is derived from an EMBL/GenBank/DDBJ whole genome shotgun (WGS) entry which is preliminary data.</text>
</comment>
<evidence type="ECO:0000313" key="2">
    <source>
        <dbReference type="Proteomes" id="UP000321617"/>
    </source>
</evidence>
<name>A0A562VBI7_9ACTN</name>
<keyword evidence="2" id="KW-1185">Reference proteome</keyword>
<organism evidence="1 2">
    <name type="scientific">Stackebrandtia albiflava</name>
    <dbReference type="NCBI Taxonomy" id="406432"/>
    <lineage>
        <taxon>Bacteria</taxon>
        <taxon>Bacillati</taxon>
        <taxon>Actinomycetota</taxon>
        <taxon>Actinomycetes</taxon>
        <taxon>Glycomycetales</taxon>
        <taxon>Glycomycetaceae</taxon>
        <taxon>Stackebrandtia</taxon>
    </lineage>
</organism>
<dbReference type="AlphaFoldDB" id="A0A562VBI7"/>
<dbReference type="EMBL" id="VLLL01000005">
    <property type="protein sequence ID" value="TWJ15220.1"/>
    <property type="molecule type" value="Genomic_DNA"/>
</dbReference>
<accession>A0A562VBI7</accession>
<dbReference type="OrthoDB" id="9806511at2"/>
<dbReference type="Proteomes" id="UP000321617">
    <property type="component" value="Unassembled WGS sequence"/>
</dbReference>
<dbReference type="RefSeq" id="WP_147133560.1">
    <property type="nucleotide sequence ID" value="NZ_BAABIJ010000001.1"/>
</dbReference>